<dbReference type="AlphaFoldDB" id="A0A438DND6"/>
<proteinExistence type="predicted"/>
<dbReference type="Proteomes" id="UP000288805">
    <property type="component" value="Unassembled WGS sequence"/>
</dbReference>
<evidence type="ECO:0000313" key="2">
    <source>
        <dbReference type="Proteomes" id="UP000288805"/>
    </source>
</evidence>
<gene>
    <name evidence="1" type="ORF">CK203_103679</name>
</gene>
<protein>
    <submittedName>
        <fullName evidence="1">Uncharacterized protein</fullName>
    </submittedName>
</protein>
<sequence length="109" mass="12265">MSISRDNELWLEMGQIDQMGWEPSFHTFGLACGCTSQINKGIGHDGGEISEKVSLVEEDIFLSKGGRHIVIKYTVMYVDILHVSFHHSEGVELKTSAYPKELPLRWKGS</sequence>
<dbReference type="PROSITE" id="PS51257">
    <property type="entry name" value="PROKAR_LIPOPROTEIN"/>
    <property type="match status" value="1"/>
</dbReference>
<reference evidence="1 2" key="1">
    <citation type="journal article" date="2018" name="PLoS Genet.">
        <title>Population sequencing reveals clonal diversity and ancestral inbreeding in the grapevine cultivar Chardonnay.</title>
        <authorList>
            <person name="Roach M.J."/>
            <person name="Johnson D.L."/>
            <person name="Bohlmann J."/>
            <person name="van Vuuren H.J."/>
            <person name="Jones S.J."/>
            <person name="Pretorius I.S."/>
            <person name="Schmidt S.A."/>
            <person name="Borneman A.R."/>
        </authorList>
    </citation>
    <scope>NUCLEOTIDE SEQUENCE [LARGE SCALE GENOMIC DNA]</scope>
    <source>
        <strain evidence="2">cv. Chardonnay</strain>
        <tissue evidence="1">Leaf</tissue>
    </source>
</reference>
<evidence type="ECO:0000313" key="1">
    <source>
        <dbReference type="EMBL" id="RVW36969.1"/>
    </source>
</evidence>
<organism evidence="1 2">
    <name type="scientific">Vitis vinifera</name>
    <name type="common">Grape</name>
    <dbReference type="NCBI Taxonomy" id="29760"/>
    <lineage>
        <taxon>Eukaryota</taxon>
        <taxon>Viridiplantae</taxon>
        <taxon>Streptophyta</taxon>
        <taxon>Embryophyta</taxon>
        <taxon>Tracheophyta</taxon>
        <taxon>Spermatophyta</taxon>
        <taxon>Magnoliopsida</taxon>
        <taxon>eudicotyledons</taxon>
        <taxon>Gunneridae</taxon>
        <taxon>Pentapetalae</taxon>
        <taxon>rosids</taxon>
        <taxon>Vitales</taxon>
        <taxon>Vitaceae</taxon>
        <taxon>Viteae</taxon>
        <taxon>Vitis</taxon>
    </lineage>
</organism>
<dbReference type="EMBL" id="QGNW01001552">
    <property type="protein sequence ID" value="RVW36969.1"/>
    <property type="molecule type" value="Genomic_DNA"/>
</dbReference>
<comment type="caution">
    <text evidence="1">The sequence shown here is derived from an EMBL/GenBank/DDBJ whole genome shotgun (WGS) entry which is preliminary data.</text>
</comment>
<name>A0A438DND6_VITVI</name>
<accession>A0A438DND6</accession>